<protein>
    <submittedName>
        <fullName evidence="2">Uncharacterized protein</fullName>
    </submittedName>
</protein>
<feature type="signal peptide" evidence="1">
    <location>
        <begin position="1"/>
        <end position="19"/>
    </location>
</feature>
<accession>A0AAN8K8F5</accession>
<evidence type="ECO:0000313" key="2">
    <source>
        <dbReference type="EMBL" id="KAK6187568.1"/>
    </source>
</evidence>
<comment type="caution">
    <text evidence="2">The sequence shown here is derived from an EMBL/GenBank/DDBJ whole genome shotgun (WGS) entry which is preliminary data.</text>
</comment>
<evidence type="ECO:0000256" key="1">
    <source>
        <dbReference type="SAM" id="SignalP"/>
    </source>
</evidence>
<evidence type="ECO:0000313" key="3">
    <source>
        <dbReference type="Proteomes" id="UP001347796"/>
    </source>
</evidence>
<gene>
    <name evidence="2" type="ORF">SNE40_005566</name>
</gene>
<name>A0AAN8K8F5_PATCE</name>
<keyword evidence="3" id="KW-1185">Reference proteome</keyword>
<dbReference type="EMBL" id="JAZGQO010000004">
    <property type="protein sequence ID" value="KAK6187568.1"/>
    <property type="molecule type" value="Genomic_DNA"/>
</dbReference>
<feature type="chain" id="PRO_5043026548" evidence="1">
    <location>
        <begin position="20"/>
        <end position="425"/>
    </location>
</feature>
<keyword evidence="1" id="KW-0732">Signal</keyword>
<reference evidence="2 3" key="1">
    <citation type="submission" date="2024-01" db="EMBL/GenBank/DDBJ databases">
        <title>The genome of the rayed Mediterranean limpet Patella caerulea (Linnaeus, 1758).</title>
        <authorList>
            <person name="Anh-Thu Weber A."/>
            <person name="Halstead-Nussloch G."/>
        </authorList>
    </citation>
    <scope>NUCLEOTIDE SEQUENCE [LARGE SCALE GENOMIC DNA]</scope>
    <source>
        <strain evidence="2">AATW-2023a</strain>
        <tissue evidence="2">Whole specimen</tissue>
    </source>
</reference>
<sequence>MASCIVLLATALFIGSVFSQDVPNITQIVSVILEDDDFKEVKIPVVDDKGAEAVTQPPVRRRRGAHALFSAGSGSTGKGCVYPLCGQQSYNNNPSSSSNSGGYILNVDSYYSGGSSNTGYSGNSGGASNTGQYGYYGNSGGQYGYYGNSGGASTAGQYVYYGGNGGAQYNNQGGMGSSGYGGIGIITYGPGNYGQSNGGQANYPQNSNCAGNNCGTSNYGQSNGGQANYPQTSNCGGSNCGTSNYGQHTGGQSFNTQNTNCGGNNCGTASNAQVGGSPGNSGQNGVYYSGNGNNNVYNNGGVGQINVNYNQFINFIQCFTSGQVTQQQTTLVHDYYRPGSFNNALVYFQALPLKNVVVSGNTYTGTYHSQQYTYVVTLCKSCYGGYAGIRVQCTARPYSYIYRRFIFVPAFNPAKYQSTGCISNC</sequence>
<dbReference type="Proteomes" id="UP001347796">
    <property type="component" value="Unassembled WGS sequence"/>
</dbReference>
<dbReference type="AlphaFoldDB" id="A0AAN8K8F5"/>
<proteinExistence type="predicted"/>
<organism evidence="2 3">
    <name type="scientific">Patella caerulea</name>
    <name type="common">Rayed Mediterranean limpet</name>
    <dbReference type="NCBI Taxonomy" id="87958"/>
    <lineage>
        <taxon>Eukaryota</taxon>
        <taxon>Metazoa</taxon>
        <taxon>Spiralia</taxon>
        <taxon>Lophotrochozoa</taxon>
        <taxon>Mollusca</taxon>
        <taxon>Gastropoda</taxon>
        <taxon>Patellogastropoda</taxon>
        <taxon>Patelloidea</taxon>
        <taxon>Patellidae</taxon>
        <taxon>Patella</taxon>
    </lineage>
</organism>